<dbReference type="PROSITE" id="PS50198">
    <property type="entry name" value="PPIC_PPIASE_2"/>
    <property type="match status" value="1"/>
</dbReference>
<dbReference type="SUPFAM" id="SSF54534">
    <property type="entry name" value="FKBP-like"/>
    <property type="match status" value="1"/>
</dbReference>
<evidence type="ECO:0000256" key="3">
    <source>
        <dbReference type="ARBA" id="ARBA00022729"/>
    </source>
</evidence>
<dbReference type="Gene3D" id="1.10.4030.10">
    <property type="entry name" value="Porin chaperone SurA, peptide-binding domain"/>
    <property type="match status" value="1"/>
</dbReference>
<dbReference type="GO" id="GO:0003755">
    <property type="term" value="F:peptidyl-prolyl cis-trans isomerase activity"/>
    <property type="evidence" value="ECO:0007669"/>
    <property type="project" value="UniProtKB-KW"/>
</dbReference>
<comment type="caution">
    <text evidence="8">The sequence shown here is derived from an EMBL/GenBank/DDBJ whole genome shotgun (WGS) entry which is preliminary data.</text>
</comment>
<evidence type="ECO:0000256" key="6">
    <source>
        <dbReference type="PROSITE-ProRule" id="PRU00278"/>
    </source>
</evidence>
<protein>
    <recommendedName>
        <fullName evidence="2">peptidylprolyl isomerase</fullName>
        <ecNumber evidence="2">5.2.1.8</ecNumber>
    </recommendedName>
</protein>
<dbReference type="PROSITE" id="PS01096">
    <property type="entry name" value="PPIC_PPIASE_1"/>
    <property type="match status" value="1"/>
</dbReference>
<dbReference type="Pfam" id="PF13624">
    <property type="entry name" value="SurA_N_3"/>
    <property type="match status" value="1"/>
</dbReference>
<dbReference type="InterPro" id="IPR023058">
    <property type="entry name" value="PPIase_PpiC_CS"/>
</dbReference>
<gene>
    <name evidence="8" type="ORF">COX18_06520</name>
</gene>
<sequence length="291" mass="33495">MYVRQGLLFVIFFFIGITIPSSGNCEINKIVAWVNNDVITLQELNTVAEANSTVSKKEILQGLIEQKLILQEAIKQEIEVSNEQVNEIMNAMKKQFPTEAAFEDALLKEGINKGELAERYKENLTKQQLIRKEVTGRVKISPEKINKIREDFSQEIRVRHILVKSAEEAVLILAKIDRGEDFEVLAKECSICPSGKNGGDLGFFHKYQMIPEFSGVAFSLKIGDVSQVVKTNLGYHIIKMIEKREIPKDKFQTLIQEQEEKLRKEAFEKEIEVWLKELKERAYVVVDEEYR</sequence>
<name>A0A2H0A6N5_9BACT</name>
<evidence type="ECO:0000256" key="4">
    <source>
        <dbReference type="ARBA" id="ARBA00023110"/>
    </source>
</evidence>
<keyword evidence="4 6" id="KW-0697">Rotamase</keyword>
<evidence type="ECO:0000256" key="1">
    <source>
        <dbReference type="ARBA" id="ARBA00000971"/>
    </source>
</evidence>
<dbReference type="EC" id="5.2.1.8" evidence="2"/>
<dbReference type="Gene3D" id="3.10.50.40">
    <property type="match status" value="1"/>
</dbReference>
<dbReference type="Proteomes" id="UP000231067">
    <property type="component" value="Unassembled WGS sequence"/>
</dbReference>
<keyword evidence="5 6" id="KW-0413">Isomerase</keyword>
<dbReference type="SUPFAM" id="SSF109998">
    <property type="entry name" value="Triger factor/SurA peptide-binding domain-like"/>
    <property type="match status" value="1"/>
</dbReference>
<dbReference type="PANTHER" id="PTHR47245:SF1">
    <property type="entry name" value="FOLDASE PROTEIN PRSA"/>
    <property type="match status" value="1"/>
</dbReference>
<evidence type="ECO:0000313" key="8">
    <source>
        <dbReference type="EMBL" id="PIP40500.1"/>
    </source>
</evidence>
<dbReference type="InterPro" id="IPR050245">
    <property type="entry name" value="PrsA_foldase"/>
</dbReference>
<reference evidence="8 9" key="1">
    <citation type="submission" date="2017-09" db="EMBL/GenBank/DDBJ databases">
        <title>Depth-based differentiation of microbial function through sediment-hosted aquifers and enrichment of novel symbionts in the deep terrestrial subsurface.</title>
        <authorList>
            <person name="Probst A.J."/>
            <person name="Ladd B."/>
            <person name="Jarett J.K."/>
            <person name="Geller-Mcgrath D.E."/>
            <person name="Sieber C.M."/>
            <person name="Emerson J.B."/>
            <person name="Anantharaman K."/>
            <person name="Thomas B.C."/>
            <person name="Malmstrom R."/>
            <person name="Stieglmeier M."/>
            <person name="Klingl A."/>
            <person name="Woyke T."/>
            <person name="Ryan C.M."/>
            <person name="Banfield J.F."/>
        </authorList>
    </citation>
    <scope>NUCLEOTIDE SEQUENCE [LARGE SCALE GENOMIC DNA]</scope>
    <source>
        <strain evidence="8">CG23_combo_of_CG06-09_8_20_14_all_40_23</strain>
    </source>
</reference>
<dbReference type="InterPro" id="IPR000297">
    <property type="entry name" value="PPIase_PpiC"/>
</dbReference>
<accession>A0A2H0A6N5</accession>
<evidence type="ECO:0000256" key="2">
    <source>
        <dbReference type="ARBA" id="ARBA00013194"/>
    </source>
</evidence>
<dbReference type="PANTHER" id="PTHR47245">
    <property type="entry name" value="PEPTIDYLPROLYL ISOMERASE"/>
    <property type="match status" value="1"/>
</dbReference>
<keyword evidence="3" id="KW-0732">Signal</keyword>
<evidence type="ECO:0000259" key="7">
    <source>
        <dbReference type="PROSITE" id="PS50198"/>
    </source>
</evidence>
<organism evidence="8 9">
    <name type="scientific">Candidatus Desantisbacteria bacterium CG23_combo_of_CG06-09_8_20_14_all_40_23</name>
    <dbReference type="NCBI Taxonomy" id="1974550"/>
    <lineage>
        <taxon>Bacteria</taxon>
        <taxon>Candidatus Desantisiibacteriota</taxon>
    </lineage>
</organism>
<comment type="catalytic activity">
    <reaction evidence="1">
        <text>[protein]-peptidylproline (omega=180) = [protein]-peptidylproline (omega=0)</text>
        <dbReference type="Rhea" id="RHEA:16237"/>
        <dbReference type="Rhea" id="RHEA-COMP:10747"/>
        <dbReference type="Rhea" id="RHEA-COMP:10748"/>
        <dbReference type="ChEBI" id="CHEBI:83833"/>
        <dbReference type="ChEBI" id="CHEBI:83834"/>
        <dbReference type="EC" id="5.2.1.8"/>
    </reaction>
</comment>
<dbReference type="InterPro" id="IPR027304">
    <property type="entry name" value="Trigger_fact/SurA_dom_sf"/>
</dbReference>
<proteinExistence type="predicted"/>
<dbReference type="Pfam" id="PF13616">
    <property type="entry name" value="Rotamase_3"/>
    <property type="match status" value="1"/>
</dbReference>
<dbReference type="EMBL" id="PCSH01000115">
    <property type="protein sequence ID" value="PIP40500.1"/>
    <property type="molecule type" value="Genomic_DNA"/>
</dbReference>
<dbReference type="InterPro" id="IPR046357">
    <property type="entry name" value="PPIase_dom_sf"/>
</dbReference>
<evidence type="ECO:0000256" key="5">
    <source>
        <dbReference type="ARBA" id="ARBA00023235"/>
    </source>
</evidence>
<evidence type="ECO:0000313" key="9">
    <source>
        <dbReference type="Proteomes" id="UP000231067"/>
    </source>
</evidence>
<feature type="domain" description="PpiC" evidence="7">
    <location>
        <begin position="153"/>
        <end position="242"/>
    </location>
</feature>
<dbReference type="AlphaFoldDB" id="A0A2H0A6N5"/>